<comment type="caution">
    <text evidence="1">The sequence shown here is derived from an EMBL/GenBank/DDBJ whole genome shotgun (WGS) entry which is preliminary data.</text>
</comment>
<reference evidence="1 2" key="1">
    <citation type="submission" date="2018-04" db="EMBL/GenBank/DDBJ databases">
        <title>Genomic Encyclopedia of Archaeal and Bacterial Type Strains, Phase II (KMG-II): from individual species to whole genera.</title>
        <authorList>
            <person name="Goeker M."/>
        </authorList>
    </citation>
    <scope>NUCLEOTIDE SEQUENCE [LARGE SCALE GENOMIC DNA]</scope>
    <source>
        <strain evidence="1 2">DSM 18064</strain>
    </source>
</reference>
<gene>
    <name evidence="1" type="ORF">C8N32_11921</name>
</gene>
<proteinExistence type="predicted"/>
<evidence type="ECO:0008006" key="3">
    <source>
        <dbReference type="Google" id="ProtNLM"/>
    </source>
</evidence>
<evidence type="ECO:0000313" key="2">
    <source>
        <dbReference type="Proteomes" id="UP000243859"/>
    </source>
</evidence>
<dbReference type="RefSeq" id="WP_107893310.1">
    <property type="nucleotide sequence ID" value="NZ_NHSI01000019.1"/>
</dbReference>
<sequence>MKSVLYILSALAVVALAIWAYRENYRTQQALVEASRLQGEIGAMHETLARLNAEWAYLNRPDRLRDLTSLGFERLGLLPLRPEQFGQIEQVAYPDPEFPQHDPKAEELQ</sequence>
<keyword evidence="2" id="KW-1185">Reference proteome</keyword>
<dbReference type="EMBL" id="QAAA01000019">
    <property type="protein sequence ID" value="PTN00964.1"/>
    <property type="molecule type" value="Genomic_DNA"/>
</dbReference>
<accession>A0A2T5BPJ7</accession>
<protein>
    <recommendedName>
        <fullName evidence="3">Cell division protein FtsL</fullName>
    </recommendedName>
</protein>
<dbReference type="AlphaFoldDB" id="A0A2T5BPJ7"/>
<name>A0A2T5BPJ7_9RHOB</name>
<dbReference type="Proteomes" id="UP000243859">
    <property type="component" value="Unassembled WGS sequence"/>
</dbReference>
<dbReference type="OrthoDB" id="7165680at2"/>
<organism evidence="1 2">
    <name type="scientific">Rhodovulum imhoffii</name>
    <dbReference type="NCBI Taxonomy" id="365340"/>
    <lineage>
        <taxon>Bacteria</taxon>
        <taxon>Pseudomonadati</taxon>
        <taxon>Pseudomonadota</taxon>
        <taxon>Alphaproteobacteria</taxon>
        <taxon>Rhodobacterales</taxon>
        <taxon>Paracoccaceae</taxon>
        <taxon>Rhodovulum</taxon>
    </lineage>
</organism>
<evidence type="ECO:0000313" key="1">
    <source>
        <dbReference type="EMBL" id="PTN00964.1"/>
    </source>
</evidence>